<dbReference type="Pfam" id="PF12680">
    <property type="entry name" value="SnoaL_2"/>
    <property type="match status" value="1"/>
</dbReference>
<dbReference type="OrthoDB" id="9182871at2"/>
<evidence type="ECO:0000313" key="4">
    <source>
        <dbReference type="Proteomes" id="UP000199323"/>
    </source>
</evidence>
<dbReference type="InterPro" id="IPR037401">
    <property type="entry name" value="SnoaL-like"/>
</dbReference>
<dbReference type="STRING" id="380248.SAMN05216251_114105"/>
<dbReference type="SUPFAM" id="SSF54427">
    <property type="entry name" value="NTF2-like"/>
    <property type="match status" value="1"/>
</dbReference>
<evidence type="ECO:0000256" key="1">
    <source>
        <dbReference type="SAM" id="MobiDB-lite"/>
    </source>
</evidence>
<dbReference type="Proteomes" id="UP000199323">
    <property type="component" value="Unassembled WGS sequence"/>
</dbReference>
<evidence type="ECO:0000313" key="3">
    <source>
        <dbReference type="EMBL" id="SFF44263.1"/>
    </source>
</evidence>
<dbReference type="GO" id="GO:0016853">
    <property type="term" value="F:isomerase activity"/>
    <property type="evidence" value="ECO:0007669"/>
    <property type="project" value="UniProtKB-KW"/>
</dbReference>
<reference evidence="3 4" key="1">
    <citation type="submission" date="2016-10" db="EMBL/GenBank/DDBJ databases">
        <authorList>
            <person name="de Groot N.N."/>
        </authorList>
    </citation>
    <scope>NUCLEOTIDE SEQUENCE [LARGE SCALE GENOMIC DNA]</scope>
    <source>
        <strain evidence="3 4">CGMCC 4.3510</strain>
    </source>
</reference>
<gene>
    <name evidence="3" type="ORF">SAMN05216251_114105</name>
</gene>
<name>A0A1I2IRK3_9ACTN</name>
<dbReference type="AlphaFoldDB" id="A0A1I2IRK3"/>
<keyword evidence="3" id="KW-0413">Isomerase</keyword>
<dbReference type="EMBL" id="FONG01000014">
    <property type="protein sequence ID" value="SFF44263.1"/>
    <property type="molecule type" value="Genomic_DNA"/>
</dbReference>
<dbReference type="RefSeq" id="WP_093715538.1">
    <property type="nucleotide sequence ID" value="NZ_FONG01000014.1"/>
</dbReference>
<evidence type="ECO:0000259" key="2">
    <source>
        <dbReference type="Pfam" id="PF12680"/>
    </source>
</evidence>
<protein>
    <submittedName>
        <fullName evidence="3">Ketosteroid isomerase-related protein</fullName>
    </submittedName>
</protein>
<sequence>MATPTTPTTDAEQTPSAVERRNTETVRRYLRVFETLEVGELKDLVAEDVVVHGAGQHVRGRSYPEGSVLTPGLSNCRLRVDDLFAAGDRVSVAFTLTYTHDRTGRDLTMTGVKSYRLVDGVIVEFWGETDLYGLLRQAGLVPAEIPAL</sequence>
<proteinExistence type="predicted"/>
<organism evidence="3 4">
    <name type="scientific">Actinacidiphila alni</name>
    <dbReference type="NCBI Taxonomy" id="380248"/>
    <lineage>
        <taxon>Bacteria</taxon>
        <taxon>Bacillati</taxon>
        <taxon>Actinomycetota</taxon>
        <taxon>Actinomycetes</taxon>
        <taxon>Kitasatosporales</taxon>
        <taxon>Streptomycetaceae</taxon>
        <taxon>Actinacidiphila</taxon>
    </lineage>
</organism>
<feature type="region of interest" description="Disordered" evidence="1">
    <location>
        <begin position="1"/>
        <end position="22"/>
    </location>
</feature>
<feature type="domain" description="SnoaL-like" evidence="2">
    <location>
        <begin position="26"/>
        <end position="124"/>
    </location>
</feature>
<dbReference type="Gene3D" id="3.10.450.50">
    <property type="match status" value="1"/>
</dbReference>
<dbReference type="InterPro" id="IPR032710">
    <property type="entry name" value="NTF2-like_dom_sf"/>
</dbReference>
<accession>A0A1I2IRK3</accession>
<keyword evidence="4" id="KW-1185">Reference proteome</keyword>